<evidence type="ECO:0000313" key="2">
    <source>
        <dbReference type="EMBL" id="TCD63851.1"/>
    </source>
</evidence>
<evidence type="ECO:0000256" key="1">
    <source>
        <dbReference type="SAM" id="MobiDB-lite"/>
    </source>
</evidence>
<gene>
    <name evidence="2" type="ORF">EIP91_004893</name>
</gene>
<sequence>MCLGGRKSILPSHSVLLRDLRVGGIPSNVIPFYVFGSNPFLGSLYDYLFPDSLFYHDQYRDAWRVRRDAVDALWFNLHLQRAQINPTAEFSAILAELNLPPLPPLFRFPTNLSFNPLDHDFPSIAEARHYISLAQALGRETLVWMMQIQEYMATHVPTEDGHHRLLEYFRSITWDAAWQTPGDYNPGAVVPYAGGSAALNAAFVTPTPPPPSPQTTPIPSPDDPAFLTAFRTQLTLAADPAYIPPNAPVMTATALAATSVNPFAAGPSTAPALPALRGVEAVEDDSMPQDDSDLQHALRISAEDAARRKEKGKDVDMGEDN</sequence>
<keyword evidence="3" id="KW-1185">Reference proteome</keyword>
<feature type="compositionally biased region" description="Acidic residues" evidence="1">
    <location>
        <begin position="283"/>
        <end position="292"/>
    </location>
</feature>
<dbReference type="AlphaFoldDB" id="A0A4R0R820"/>
<protein>
    <submittedName>
        <fullName evidence="2">Uncharacterized protein</fullName>
    </submittedName>
</protein>
<proteinExistence type="predicted"/>
<evidence type="ECO:0000313" key="3">
    <source>
        <dbReference type="Proteomes" id="UP000292702"/>
    </source>
</evidence>
<feature type="region of interest" description="Disordered" evidence="1">
    <location>
        <begin position="283"/>
        <end position="321"/>
    </location>
</feature>
<dbReference type="Proteomes" id="UP000292702">
    <property type="component" value="Unassembled WGS sequence"/>
</dbReference>
<comment type="caution">
    <text evidence="2">The sequence shown here is derived from an EMBL/GenBank/DDBJ whole genome shotgun (WGS) entry which is preliminary data.</text>
</comment>
<organism evidence="2 3">
    <name type="scientific">Steccherinum ochraceum</name>
    <dbReference type="NCBI Taxonomy" id="92696"/>
    <lineage>
        <taxon>Eukaryota</taxon>
        <taxon>Fungi</taxon>
        <taxon>Dikarya</taxon>
        <taxon>Basidiomycota</taxon>
        <taxon>Agaricomycotina</taxon>
        <taxon>Agaricomycetes</taxon>
        <taxon>Polyporales</taxon>
        <taxon>Steccherinaceae</taxon>
        <taxon>Steccherinum</taxon>
    </lineage>
</organism>
<name>A0A4R0R820_9APHY</name>
<feature type="compositionally biased region" description="Basic and acidic residues" evidence="1">
    <location>
        <begin position="293"/>
        <end position="321"/>
    </location>
</feature>
<reference evidence="2 3" key="1">
    <citation type="submission" date="2018-11" db="EMBL/GenBank/DDBJ databases">
        <title>Genome assembly of Steccherinum ochraceum LE-BIN_3174, the white-rot fungus of the Steccherinaceae family (The Residual Polyporoid clade, Polyporales, Basidiomycota).</title>
        <authorList>
            <person name="Fedorova T.V."/>
            <person name="Glazunova O.A."/>
            <person name="Landesman E.O."/>
            <person name="Moiseenko K.V."/>
            <person name="Psurtseva N.V."/>
            <person name="Savinova O.S."/>
            <person name="Shakhova N.V."/>
            <person name="Tyazhelova T.V."/>
            <person name="Vasina D.V."/>
        </authorList>
    </citation>
    <scope>NUCLEOTIDE SEQUENCE [LARGE SCALE GENOMIC DNA]</scope>
    <source>
        <strain evidence="2 3">LE-BIN_3174</strain>
    </source>
</reference>
<accession>A0A4R0R820</accession>
<dbReference type="EMBL" id="RWJN01000271">
    <property type="protein sequence ID" value="TCD63851.1"/>
    <property type="molecule type" value="Genomic_DNA"/>
</dbReference>